<keyword evidence="4 6" id="KW-0732">Signal</keyword>
<dbReference type="NCBIfam" id="TIGR01256">
    <property type="entry name" value="modA"/>
    <property type="match status" value="1"/>
</dbReference>
<dbReference type="InterPro" id="IPR005950">
    <property type="entry name" value="ModA"/>
</dbReference>
<dbReference type="PANTHER" id="PTHR30632:SF0">
    <property type="entry name" value="SULFATE-BINDING PROTEIN"/>
    <property type="match status" value="1"/>
</dbReference>
<evidence type="ECO:0000313" key="7">
    <source>
        <dbReference type="EMBL" id="TCN24922.1"/>
    </source>
</evidence>
<dbReference type="PANTHER" id="PTHR30632">
    <property type="entry name" value="MOLYBDATE-BINDING PERIPLASMIC PROTEIN"/>
    <property type="match status" value="1"/>
</dbReference>
<keyword evidence="8" id="KW-1185">Reference proteome</keyword>
<protein>
    <submittedName>
        <fullName evidence="7">Molybdate transport system substrate-binding protein</fullName>
    </submittedName>
</protein>
<dbReference type="CDD" id="cd13537">
    <property type="entry name" value="PBP2_YvgL_like"/>
    <property type="match status" value="1"/>
</dbReference>
<comment type="caution">
    <text evidence="7">The sequence shown here is derived from an EMBL/GenBank/DDBJ whole genome shotgun (WGS) entry which is preliminary data.</text>
</comment>
<gene>
    <name evidence="7" type="ORF">EV146_106123</name>
</gene>
<sequence length="260" mass="28408">MKRKLLLTAALAAFILLGGCSQNTEQTSKSIELTISAAASLSQALMEIENIYEKQNPDINLHLNFGSSGSLQQQIIQGAPVDLFFSAAKTPFYRLVKEKLILPAYNTNLIGNELALIVPKQSKMPLGNFRDLDSGQIARVAIGIPETVPAGQYSLQVLKGLNIDQKIAEKLIPAKDVRQVLSYVETNNTDAGIVYVTDAKGSDKVKVISLADPALHDPIVYPVGVLKSTPNKKQAIEFYEFLKTKAALQIFKNYGFTILD</sequence>
<comment type="similarity">
    <text evidence="1">Belongs to the bacterial solute-binding protein ModA family.</text>
</comment>
<dbReference type="GO" id="GO:1901359">
    <property type="term" value="F:tungstate binding"/>
    <property type="evidence" value="ECO:0007669"/>
    <property type="project" value="UniProtKB-ARBA"/>
</dbReference>
<evidence type="ECO:0000256" key="5">
    <source>
        <dbReference type="PIRSR" id="PIRSR004846-1"/>
    </source>
</evidence>
<dbReference type="FunFam" id="3.40.190.10:FF:000035">
    <property type="entry name" value="Molybdate ABC transporter substrate-binding protein"/>
    <property type="match status" value="1"/>
</dbReference>
<dbReference type="Pfam" id="PF13531">
    <property type="entry name" value="SBP_bac_11"/>
    <property type="match status" value="1"/>
</dbReference>
<evidence type="ECO:0000256" key="6">
    <source>
        <dbReference type="SAM" id="SignalP"/>
    </source>
</evidence>
<accession>A0A4R2BF36</accession>
<reference evidence="7 8" key="1">
    <citation type="journal article" date="2015" name="Stand. Genomic Sci.">
        <title>Genomic Encyclopedia of Bacterial and Archaeal Type Strains, Phase III: the genomes of soil and plant-associated and newly described type strains.</title>
        <authorList>
            <person name="Whitman W.B."/>
            <person name="Woyke T."/>
            <person name="Klenk H.P."/>
            <person name="Zhou Y."/>
            <person name="Lilburn T.G."/>
            <person name="Beck B.J."/>
            <person name="De Vos P."/>
            <person name="Vandamme P."/>
            <person name="Eisen J.A."/>
            <person name="Garrity G."/>
            <person name="Hugenholtz P."/>
            <person name="Kyrpides N.C."/>
        </authorList>
    </citation>
    <scope>NUCLEOTIDE SEQUENCE [LARGE SCALE GENOMIC DNA]</scope>
    <source>
        <strain evidence="7 8">CV53</strain>
    </source>
</reference>
<dbReference type="PIRSF" id="PIRSF004846">
    <property type="entry name" value="ModA"/>
    <property type="match status" value="1"/>
</dbReference>
<dbReference type="RefSeq" id="WP_132006148.1">
    <property type="nucleotide sequence ID" value="NZ_JABUHM010000004.1"/>
</dbReference>
<evidence type="ECO:0000256" key="3">
    <source>
        <dbReference type="ARBA" id="ARBA00022723"/>
    </source>
</evidence>
<feature type="binding site" evidence="5">
    <location>
        <position position="150"/>
    </location>
    <ligand>
        <name>molybdate</name>
        <dbReference type="ChEBI" id="CHEBI:36264"/>
    </ligand>
</feature>
<evidence type="ECO:0000313" key="8">
    <source>
        <dbReference type="Proteomes" id="UP000295689"/>
    </source>
</evidence>
<name>A0A4R2BF36_9BACI</name>
<feature type="signal peptide" evidence="6">
    <location>
        <begin position="1"/>
        <end position="23"/>
    </location>
</feature>
<organism evidence="7 8">
    <name type="scientific">Mesobacillus foraminis</name>
    <dbReference type="NCBI Taxonomy" id="279826"/>
    <lineage>
        <taxon>Bacteria</taxon>
        <taxon>Bacillati</taxon>
        <taxon>Bacillota</taxon>
        <taxon>Bacilli</taxon>
        <taxon>Bacillales</taxon>
        <taxon>Bacillaceae</taxon>
        <taxon>Mesobacillus</taxon>
    </lineage>
</organism>
<feature type="binding site" evidence="5">
    <location>
        <position position="195"/>
    </location>
    <ligand>
        <name>molybdate</name>
        <dbReference type="ChEBI" id="CHEBI:36264"/>
    </ligand>
</feature>
<keyword evidence="3 5" id="KW-0479">Metal-binding</keyword>
<evidence type="ECO:0000256" key="2">
    <source>
        <dbReference type="ARBA" id="ARBA00022505"/>
    </source>
</evidence>
<feature type="binding site" evidence="5">
    <location>
        <position position="68"/>
    </location>
    <ligand>
        <name>molybdate</name>
        <dbReference type="ChEBI" id="CHEBI:36264"/>
    </ligand>
</feature>
<dbReference type="GO" id="GO:0046872">
    <property type="term" value="F:metal ion binding"/>
    <property type="evidence" value="ECO:0007669"/>
    <property type="project" value="UniProtKB-KW"/>
</dbReference>
<dbReference type="Gene3D" id="3.40.190.10">
    <property type="entry name" value="Periplasmic binding protein-like II"/>
    <property type="match status" value="2"/>
</dbReference>
<dbReference type="GO" id="GO:0015689">
    <property type="term" value="P:molybdate ion transport"/>
    <property type="evidence" value="ECO:0007669"/>
    <property type="project" value="InterPro"/>
</dbReference>
<dbReference type="AlphaFoldDB" id="A0A4R2BF36"/>
<dbReference type="PROSITE" id="PS51257">
    <property type="entry name" value="PROKAR_LIPOPROTEIN"/>
    <property type="match status" value="1"/>
</dbReference>
<feature type="binding site" evidence="5">
    <location>
        <position position="40"/>
    </location>
    <ligand>
        <name>molybdate</name>
        <dbReference type="ChEBI" id="CHEBI:36264"/>
    </ligand>
</feature>
<evidence type="ECO:0000256" key="1">
    <source>
        <dbReference type="ARBA" id="ARBA00009175"/>
    </source>
</evidence>
<dbReference type="InterPro" id="IPR050682">
    <property type="entry name" value="ModA/WtpA"/>
</dbReference>
<proteinExistence type="inferred from homology"/>
<dbReference type="EMBL" id="SLVV01000006">
    <property type="protein sequence ID" value="TCN24922.1"/>
    <property type="molecule type" value="Genomic_DNA"/>
</dbReference>
<evidence type="ECO:0000256" key="4">
    <source>
        <dbReference type="ARBA" id="ARBA00022729"/>
    </source>
</evidence>
<dbReference type="SUPFAM" id="SSF53850">
    <property type="entry name" value="Periplasmic binding protein-like II"/>
    <property type="match status" value="1"/>
</dbReference>
<dbReference type="InterPro" id="IPR041879">
    <property type="entry name" value="YvgL-like_PBP2"/>
</dbReference>
<feature type="chain" id="PRO_5020239483" evidence="6">
    <location>
        <begin position="24"/>
        <end position="260"/>
    </location>
</feature>
<feature type="binding site" evidence="5">
    <location>
        <position position="177"/>
    </location>
    <ligand>
        <name>molybdate</name>
        <dbReference type="ChEBI" id="CHEBI:36264"/>
    </ligand>
</feature>
<dbReference type="Proteomes" id="UP000295689">
    <property type="component" value="Unassembled WGS sequence"/>
</dbReference>
<keyword evidence="2 5" id="KW-0500">Molybdenum</keyword>
<dbReference type="GO" id="GO:0030973">
    <property type="term" value="F:molybdate ion binding"/>
    <property type="evidence" value="ECO:0007669"/>
    <property type="project" value="TreeGrafter"/>
</dbReference>